<keyword evidence="2" id="KW-1185">Reference proteome</keyword>
<keyword evidence="1" id="KW-0808">Transferase</keyword>
<evidence type="ECO:0000313" key="2">
    <source>
        <dbReference type="Proteomes" id="UP000762676"/>
    </source>
</evidence>
<organism evidence="1 2">
    <name type="scientific">Elysia marginata</name>
    <dbReference type="NCBI Taxonomy" id="1093978"/>
    <lineage>
        <taxon>Eukaryota</taxon>
        <taxon>Metazoa</taxon>
        <taxon>Spiralia</taxon>
        <taxon>Lophotrochozoa</taxon>
        <taxon>Mollusca</taxon>
        <taxon>Gastropoda</taxon>
        <taxon>Heterobranchia</taxon>
        <taxon>Euthyneura</taxon>
        <taxon>Panpulmonata</taxon>
        <taxon>Sacoglossa</taxon>
        <taxon>Placobranchoidea</taxon>
        <taxon>Plakobranchidae</taxon>
        <taxon>Elysia</taxon>
    </lineage>
</organism>
<dbReference type="SUPFAM" id="SSF56219">
    <property type="entry name" value="DNase I-like"/>
    <property type="match status" value="1"/>
</dbReference>
<dbReference type="GO" id="GO:0003964">
    <property type="term" value="F:RNA-directed DNA polymerase activity"/>
    <property type="evidence" value="ECO:0007669"/>
    <property type="project" value="UniProtKB-KW"/>
</dbReference>
<accession>A0AAV4G2D9</accession>
<gene>
    <name evidence="1" type="ORF">ElyMa_002298800</name>
</gene>
<keyword evidence="1" id="KW-0548">Nucleotidyltransferase</keyword>
<sequence>MKNKLDIVSGSHHQESTVSKLNTLVSEFQLTDIWRQQHQEEKNFTWSRRNPLIARRLDYIFLGENLISHATDLNIKSIGFSDHRPIFATLNFATFEHGPSTYKLNVSLLNDPAYIEIVNEYLDNALDKFADLDPHQRWEMIKIEIKEISRQYGRFRYLIQRQEKKRNLNLLHQLEKALIHDTAIAAIEDEIYKLKKQMEVSSMEESRGAQIRARLKWIEKGGKAINFFLG</sequence>
<dbReference type="Gene3D" id="3.60.10.10">
    <property type="entry name" value="Endonuclease/exonuclease/phosphatase"/>
    <property type="match status" value="1"/>
</dbReference>
<comment type="caution">
    <text evidence="1">The sequence shown here is derived from an EMBL/GenBank/DDBJ whole genome shotgun (WGS) entry which is preliminary data.</text>
</comment>
<name>A0AAV4G2D9_9GAST</name>
<reference evidence="1 2" key="1">
    <citation type="journal article" date="2021" name="Elife">
        <title>Chloroplast acquisition without the gene transfer in kleptoplastic sea slugs, Plakobranchus ocellatus.</title>
        <authorList>
            <person name="Maeda T."/>
            <person name="Takahashi S."/>
            <person name="Yoshida T."/>
            <person name="Shimamura S."/>
            <person name="Takaki Y."/>
            <person name="Nagai Y."/>
            <person name="Toyoda A."/>
            <person name="Suzuki Y."/>
            <person name="Arimoto A."/>
            <person name="Ishii H."/>
            <person name="Satoh N."/>
            <person name="Nishiyama T."/>
            <person name="Hasebe M."/>
            <person name="Maruyama T."/>
            <person name="Minagawa J."/>
            <person name="Obokata J."/>
            <person name="Shigenobu S."/>
        </authorList>
    </citation>
    <scope>NUCLEOTIDE SEQUENCE [LARGE SCALE GENOMIC DNA]</scope>
</reference>
<keyword evidence="1" id="KW-0695">RNA-directed DNA polymerase</keyword>
<evidence type="ECO:0000313" key="1">
    <source>
        <dbReference type="EMBL" id="GFR79883.1"/>
    </source>
</evidence>
<proteinExistence type="predicted"/>
<protein>
    <submittedName>
        <fullName evidence="1">Reverse transcriptase</fullName>
    </submittedName>
</protein>
<dbReference type="Proteomes" id="UP000762676">
    <property type="component" value="Unassembled WGS sequence"/>
</dbReference>
<dbReference type="AlphaFoldDB" id="A0AAV4G2D9"/>
<dbReference type="EMBL" id="BMAT01004771">
    <property type="protein sequence ID" value="GFR79883.1"/>
    <property type="molecule type" value="Genomic_DNA"/>
</dbReference>
<dbReference type="InterPro" id="IPR036691">
    <property type="entry name" value="Endo/exonu/phosph_ase_sf"/>
</dbReference>